<organism evidence="1 2">
    <name type="scientific">Desulfamplus magnetovallimortis</name>
    <dbReference type="NCBI Taxonomy" id="1246637"/>
    <lineage>
        <taxon>Bacteria</taxon>
        <taxon>Pseudomonadati</taxon>
        <taxon>Thermodesulfobacteriota</taxon>
        <taxon>Desulfobacteria</taxon>
        <taxon>Desulfobacterales</taxon>
        <taxon>Desulfobacteraceae</taxon>
        <taxon>Desulfamplus</taxon>
    </lineage>
</organism>
<evidence type="ECO:0000313" key="1">
    <source>
        <dbReference type="EMBL" id="SLM32387.1"/>
    </source>
</evidence>
<protein>
    <submittedName>
        <fullName evidence="1">Uncharacterized protein</fullName>
    </submittedName>
</protein>
<gene>
    <name evidence="1" type="ORF">MTBBW1_640028</name>
</gene>
<evidence type="ECO:0000313" key="2">
    <source>
        <dbReference type="Proteomes" id="UP000191931"/>
    </source>
</evidence>
<sequence length="43" mass="5109">MYYPVNPGNPDSDRVDKAYKIIGGDFEFLIIWCKKFIKNNLRE</sequence>
<accession>A0A1W1HIP1</accession>
<dbReference type="Proteomes" id="UP000191931">
    <property type="component" value="Unassembled WGS sequence"/>
</dbReference>
<keyword evidence="2" id="KW-1185">Reference proteome</keyword>
<dbReference type="EMBL" id="FWEV01000308">
    <property type="protein sequence ID" value="SLM32387.1"/>
    <property type="molecule type" value="Genomic_DNA"/>
</dbReference>
<reference evidence="1 2" key="1">
    <citation type="submission" date="2017-03" db="EMBL/GenBank/DDBJ databases">
        <authorList>
            <person name="Afonso C.L."/>
            <person name="Miller P.J."/>
            <person name="Scott M.A."/>
            <person name="Spackman E."/>
            <person name="Goraichik I."/>
            <person name="Dimitrov K.M."/>
            <person name="Suarez D.L."/>
            <person name="Swayne D.E."/>
        </authorList>
    </citation>
    <scope>NUCLEOTIDE SEQUENCE [LARGE SCALE GENOMIC DNA]</scope>
    <source>
        <strain evidence="1">PRJEB14757</strain>
    </source>
</reference>
<dbReference type="AlphaFoldDB" id="A0A1W1HIP1"/>
<name>A0A1W1HIP1_9BACT</name>
<proteinExistence type="predicted"/>
<dbReference type="STRING" id="1246637.MTBBW1_640028"/>